<dbReference type="InterPro" id="IPR036872">
    <property type="entry name" value="CH_dom_sf"/>
</dbReference>
<dbReference type="GO" id="GO:0007051">
    <property type="term" value="P:spindle organization"/>
    <property type="evidence" value="ECO:0007669"/>
    <property type="project" value="TreeGrafter"/>
</dbReference>
<evidence type="ECO:0000313" key="7">
    <source>
        <dbReference type="Proteomes" id="UP000276215"/>
    </source>
</evidence>
<dbReference type="InterPro" id="IPR051185">
    <property type="entry name" value="ASPM"/>
</dbReference>
<dbReference type="EMBL" id="ML120356">
    <property type="protein sequence ID" value="RPB04745.1"/>
    <property type="molecule type" value="Genomic_DNA"/>
</dbReference>
<organism evidence="6 7">
    <name type="scientific">Choiromyces venosus 120613-1</name>
    <dbReference type="NCBI Taxonomy" id="1336337"/>
    <lineage>
        <taxon>Eukaryota</taxon>
        <taxon>Fungi</taxon>
        <taxon>Dikarya</taxon>
        <taxon>Ascomycota</taxon>
        <taxon>Pezizomycotina</taxon>
        <taxon>Pezizomycetes</taxon>
        <taxon>Pezizales</taxon>
        <taxon>Tuberaceae</taxon>
        <taxon>Choiromyces</taxon>
    </lineage>
</organism>
<dbReference type="GO" id="GO:0005737">
    <property type="term" value="C:cytoplasm"/>
    <property type="evidence" value="ECO:0007669"/>
    <property type="project" value="UniProtKB-SubCell"/>
</dbReference>
<keyword evidence="3" id="KW-0112">Calmodulin-binding</keyword>
<dbReference type="OrthoDB" id="76388at2759"/>
<dbReference type="GO" id="GO:0005516">
    <property type="term" value="F:calmodulin binding"/>
    <property type="evidence" value="ECO:0007669"/>
    <property type="project" value="UniProtKB-KW"/>
</dbReference>
<evidence type="ECO:0000256" key="3">
    <source>
        <dbReference type="ARBA" id="ARBA00022860"/>
    </source>
</evidence>
<feature type="compositionally biased region" description="Basic and acidic residues" evidence="4">
    <location>
        <begin position="1"/>
        <end position="15"/>
    </location>
</feature>
<dbReference type="STRING" id="1336337.A0A3N4KFU2"/>
<feature type="domain" description="Calponin-homology (CH)" evidence="5">
    <location>
        <begin position="381"/>
        <end position="526"/>
    </location>
</feature>
<proteinExistence type="predicted"/>
<dbReference type="Proteomes" id="UP000276215">
    <property type="component" value="Unassembled WGS sequence"/>
</dbReference>
<gene>
    <name evidence="6" type="ORF">L873DRAFT_1665062</name>
</gene>
<name>A0A3N4KFU2_9PEZI</name>
<accession>A0A3N4KFU2</accession>
<dbReference type="GO" id="GO:0000278">
    <property type="term" value="P:mitotic cell cycle"/>
    <property type="evidence" value="ECO:0007669"/>
    <property type="project" value="TreeGrafter"/>
</dbReference>
<evidence type="ECO:0000256" key="2">
    <source>
        <dbReference type="ARBA" id="ARBA00022490"/>
    </source>
</evidence>
<feature type="compositionally biased region" description="Polar residues" evidence="4">
    <location>
        <begin position="25"/>
        <end position="39"/>
    </location>
</feature>
<sequence>MRDAEASRMQTKESFDGNLNKRKSGAQQTAPFKPRTSQPARALPQESMKRRSEAMVLDEEDISFASSISSPQSTNSQRSSLEGPGQLRLKRRKVSSKLLPTPPSLSQEEETELAPYSLLLDLLPPAVSFRHMNDKRTKLELNPVLKDDISRTEMYEDSWLLAQESSVSQLLNSILSPAFSERSNLQAPEVRTHIMRVYSSPPFPLLFKRLQASLLYGALAVPKDVLEKSSAAKLSGSGVGLNGQGWGWAEDLAVRKKFLNLFMETYDIVALVPGLEVVIGREMFVTTPKTALDQRKVIEGFVERYLMRSEDALACPPIEDTGRRGAAERHSQGDNEDWGSAIWLLRKSILRSLMLVLLMDKAKSQGILGRNNLFKKSSPHKSSASVLYAFSRLLLPSVGDILRPLGHLNYLPEVSQRPLEEYEYEIANLAVDIRDGVRLSRVVELLLYPESPAASAGKAPQGKWPLTSNLKFPATSRAHKLHNVSIGLSALDSVGGNPRGVTAKDVVDGFREKTVGLLWGIVSRWGLEQLVDWNEVKREIRRLQTRKAPVDMRYSALLNMDYYNDERTDHVRLLKDWAGCIASAHGIRVENLTTSFGDGRVFQKIVEEYEQYFPASVRREKGAPLKDKLRALGCSSYFGKIWLDLLYKPPALIFLNS</sequence>
<evidence type="ECO:0000313" key="6">
    <source>
        <dbReference type="EMBL" id="RPB04745.1"/>
    </source>
</evidence>
<keyword evidence="2" id="KW-0963">Cytoplasm</keyword>
<dbReference type="PANTHER" id="PTHR22706:SF1">
    <property type="entry name" value="ASSEMBLY FACTOR FOR SPINDLE MICROTUBULES"/>
    <property type="match status" value="1"/>
</dbReference>
<feature type="compositionally biased region" description="Low complexity" evidence="4">
    <location>
        <begin position="63"/>
        <end position="80"/>
    </location>
</feature>
<comment type="subcellular location">
    <subcellularLocation>
        <location evidence="1">Cytoplasm</location>
    </subcellularLocation>
</comment>
<dbReference type="AlphaFoldDB" id="A0A3N4KFU2"/>
<feature type="region of interest" description="Disordered" evidence="4">
    <location>
        <begin position="1"/>
        <end position="110"/>
    </location>
</feature>
<evidence type="ECO:0000256" key="4">
    <source>
        <dbReference type="SAM" id="MobiDB-lite"/>
    </source>
</evidence>
<dbReference type="PANTHER" id="PTHR22706">
    <property type="entry name" value="ASSEMBLY FACTOR FOR SPINDLE MICROTUBULES"/>
    <property type="match status" value="1"/>
</dbReference>
<dbReference type="CDD" id="cd21223">
    <property type="entry name" value="CH_ASPM_rpt1"/>
    <property type="match status" value="1"/>
</dbReference>
<reference evidence="6 7" key="1">
    <citation type="journal article" date="2018" name="Nat. Ecol. Evol.">
        <title>Pezizomycetes genomes reveal the molecular basis of ectomycorrhizal truffle lifestyle.</title>
        <authorList>
            <person name="Murat C."/>
            <person name="Payen T."/>
            <person name="Noel B."/>
            <person name="Kuo A."/>
            <person name="Morin E."/>
            <person name="Chen J."/>
            <person name="Kohler A."/>
            <person name="Krizsan K."/>
            <person name="Balestrini R."/>
            <person name="Da Silva C."/>
            <person name="Montanini B."/>
            <person name="Hainaut M."/>
            <person name="Levati E."/>
            <person name="Barry K.W."/>
            <person name="Belfiori B."/>
            <person name="Cichocki N."/>
            <person name="Clum A."/>
            <person name="Dockter R.B."/>
            <person name="Fauchery L."/>
            <person name="Guy J."/>
            <person name="Iotti M."/>
            <person name="Le Tacon F."/>
            <person name="Lindquist E.A."/>
            <person name="Lipzen A."/>
            <person name="Malagnac F."/>
            <person name="Mello A."/>
            <person name="Molinier V."/>
            <person name="Miyauchi S."/>
            <person name="Poulain J."/>
            <person name="Riccioni C."/>
            <person name="Rubini A."/>
            <person name="Sitrit Y."/>
            <person name="Splivallo R."/>
            <person name="Traeger S."/>
            <person name="Wang M."/>
            <person name="Zifcakova L."/>
            <person name="Wipf D."/>
            <person name="Zambonelli A."/>
            <person name="Paolocci F."/>
            <person name="Nowrousian M."/>
            <person name="Ottonello S."/>
            <person name="Baldrian P."/>
            <person name="Spatafora J.W."/>
            <person name="Henrissat B."/>
            <person name="Nagy L.G."/>
            <person name="Aury J.M."/>
            <person name="Wincker P."/>
            <person name="Grigoriev I.V."/>
            <person name="Bonfante P."/>
            <person name="Martin F.M."/>
        </authorList>
    </citation>
    <scope>NUCLEOTIDE SEQUENCE [LARGE SCALE GENOMIC DNA]</scope>
    <source>
        <strain evidence="6 7">120613-1</strain>
    </source>
</reference>
<dbReference type="GO" id="GO:0000922">
    <property type="term" value="C:spindle pole"/>
    <property type="evidence" value="ECO:0007669"/>
    <property type="project" value="TreeGrafter"/>
</dbReference>
<dbReference type="Gene3D" id="1.10.418.10">
    <property type="entry name" value="Calponin-like domain"/>
    <property type="match status" value="1"/>
</dbReference>
<dbReference type="SUPFAM" id="SSF47576">
    <property type="entry name" value="Calponin-homology domain, CH-domain"/>
    <property type="match status" value="1"/>
</dbReference>
<dbReference type="GO" id="GO:0051295">
    <property type="term" value="P:establishment of meiotic spindle localization"/>
    <property type="evidence" value="ECO:0007669"/>
    <property type="project" value="TreeGrafter"/>
</dbReference>
<evidence type="ECO:0000256" key="1">
    <source>
        <dbReference type="ARBA" id="ARBA00004496"/>
    </source>
</evidence>
<dbReference type="InterPro" id="IPR001715">
    <property type="entry name" value="CH_dom"/>
</dbReference>
<dbReference type="PROSITE" id="PS50021">
    <property type="entry name" value="CH"/>
    <property type="match status" value="1"/>
</dbReference>
<evidence type="ECO:0000259" key="5">
    <source>
        <dbReference type="PROSITE" id="PS50021"/>
    </source>
</evidence>
<keyword evidence="7" id="KW-1185">Reference proteome</keyword>
<protein>
    <recommendedName>
        <fullName evidence="5">Calponin-homology (CH) domain-containing protein</fullName>
    </recommendedName>
</protein>